<name>A0AAV2KFH8_KNICA</name>
<protein>
    <submittedName>
        <fullName evidence="2">Uncharacterized protein</fullName>
    </submittedName>
</protein>
<organism evidence="2 3">
    <name type="scientific">Knipowitschia caucasica</name>
    <name type="common">Caucasian dwarf goby</name>
    <name type="synonym">Pomatoschistus caucasicus</name>
    <dbReference type="NCBI Taxonomy" id="637954"/>
    <lineage>
        <taxon>Eukaryota</taxon>
        <taxon>Metazoa</taxon>
        <taxon>Chordata</taxon>
        <taxon>Craniata</taxon>
        <taxon>Vertebrata</taxon>
        <taxon>Euteleostomi</taxon>
        <taxon>Actinopterygii</taxon>
        <taxon>Neopterygii</taxon>
        <taxon>Teleostei</taxon>
        <taxon>Neoteleostei</taxon>
        <taxon>Acanthomorphata</taxon>
        <taxon>Gobiaria</taxon>
        <taxon>Gobiiformes</taxon>
        <taxon>Gobioidei</taxon>
        <taxon>Gobiidae</taxon>
        <taxon>Gobiinae</taxon>
        <taxon>Knipowitschia</taxon>
    </lineage>
</organism>
<sequence>MSLPRTAGGAVSVLRPQRKQQQERERTDRARARFVCIIHTVHQAFTRSLGRSRLFSRTAADLSCPGRPPVPRQTSPRVALCLRLPVPVWSTV</sequence>
<evidence type="ECO:0000313" key="3">
    <source>
        <dbReference type="Proteomes" id="UP001497482"/>
    </source>
</evidence>
<dbReference type="AlphaFoldDB" id="A0AAV2KFH8"/>
<proteinExistence type="predicted"/>
<dbReference type="Proteomes" id="UP001497482">
    <property type="component" value="Chromosome 18"/>
</dbReference>
<evidence type="ECO:0000313" key="2">
    <source>
        <dbReference type="EMBL" id="CAL1587613.1"/>
    </source>
</evidence>
<gene>
    <name evidence="2" type="ORF">KC01_LOCUS17561</name>
</gene>
<dbReference type="EMBL" id="OZ035840">
    <property type="protein sequence ID" value="CAL1587613.1"/>
    <property type="molecule type" value="Genomic_DNA"/>
</dbReference>
<keyword evidence="3" id="KW-1185">Reference proteome</keyword>
<accession>A0AAV2KFH8</accession>
<evidence type="ECO:0000256" key="1">
    <source>
        <dbReference type="SAM" id="MobiDB-lite"/>
    </source>
</evidence>
<feature type="region of interest" description="Disordered" evidence="1">
    <location>
        <begin position="1"/>
        <end position="27"/>
    </location>
</feature>
<reference evidence="2 3" key="1">
    <citation type="submission" date="2024-04" db="EMBL/GenBank/DDBJ databases">
        <authorList>
            <person name="Waldvogel A.-M."/>
            <person name="Schoenle A."/>
        </authorList>
    </citation>
    <scope>NUCLEOTIDE SEQUENCE [LARGE SCALE GENOMIC DNA]</scope>
</reference>